<feature type="compositionally biased region" description="Basic residues" evidence="2">
    <location>
        <begin position="234"/>
        <end position="249"/>
    </location>
</feature>
<dbReference type="VEuPathDB" id="FungiDB:PC110_g21717"/>
<organism evidence="3 4">
    <name type="scientific">Phytophthora cactorum</name>
    <dbReference type="NCBI Taxonomy" id="29920"/>
    <lineage>
        <taxon>Eukaryota</taxon>
        <taxon>Sar</taxon>
        <taxon>Stramenopiles</taxon>
        <taxon>Oomycota</taxon>
        <taxon>Peronosporomycetes</taxon>
        <taxon>Peronosporales</taxon>
        <taxon>Peronosporaceae</taxon>
        <taxon>Phytophthora</taxon>
    </lineage>
</organism>
<gene>
    <name evidence="3" type="ORF">PC117_g25343</name>
</gene>
<keyword evidence="1" id="KW-0175">Coiled coil</keyword>
<proteinExistence type="predicted"/>
<dbReference type="VEuPathDB" id="FungiDB:PC110_g22606"/>
<name>A0A8T1ATM9_9STRA</name>
<dbReference type="Proteomes" id="UP000736787">
    <property type="component" value="Unassembled WGS sequence"/>
</dbReference>
<evidence type="ECO:0000313" key="4">
    <source>
        <dbReference type="Proteomes" id="UP000736787"/>
    </source>
</evidence>
<protein>
    <submittedName>
        <fullName evidence="3">Uncharacterized protein</fullName>
    </submittedName>
</protein>
<sequence>MIPRHPAVRPLFRAAPTRLQYSLLVFKIPPKHRQQRLEKALRDIVDEVATAASDRNLAMSATQLASVTKVLVRAMVQRPRSNDQGFWDQFNRAHTVEEATLGSSGRAWTRRMQAAKALEVQLLTQTGLRENAELFARQATAEIEELKAELKRAKDSDAARLRRCMDAQVSLDASTKTTEKLRQFIKSIQESTFRSSDAIEGCIATQPDPPTDSNQWNSSPAGGSSPLEVNIAKAVHHSKKPGKRRRLRRAGSSSELSPSPLSDSEDSKRRQCKPSGSPKAAFAAAGLTDVPGTASYPSPSKCHGLGMPKAWRKTKPAKKRRAALGPTTVPPKDRPAFKATDPWLRDSPAAPAAPLSPSPSPIIPSVAAPASGPLLAVTQGPAQASLSTGDSCGARVLCRNLLRQMSPSSRDVQLVMERDLLEGRAP</sequence>
<feature type="compositionally biased region" description="Polar residues" evidence="2">
    <location>
        <begin position="211"/>
        <end position="222"/>
    </location>
</feature>
<evidence type="ECO:0000313" key="3">
    <source>
        <dbReference type="EMBL" id="KAG2886588.1"/>
    </source>
</evidence>
<accession>A0A8T1ATM9</accession>
<feature type="compositionally biased region" description="Low complexity" evidence="2">
    <location>
        <begin position="252"/>
        <end position="262"/>
    </location>
</feature>
<evidence type="ECO:0000256" key="2">
    <source>
        <dbReference type="SAM" id="MobiDB-lite"/>
    </source>
</evidence>
<feature type="region of interest" description="Disordered" evidence="2">
    <location>
        <begin position="202"/>
        <end position="368"/>
    </location>
</feature>
<dbReference type="AlphaFoldDB" id="A0A8T1ATM9"/>
<dbReference type="EMBL" id="RCMK01001938">
    <property type="protein sequence ID" value="KAG2886588.1"/>
    <property type="molecule type" value="Genomic_DNA"/>
</dbReference>
<feature type="coiled-coil region" evidence="1">
    <location>
        <begin position="129"/>
        <end position="156"/>
    </location>
</feature>
<evidence type="ECO:0000256" key="1">
    <source>
        <dbReference type="SAM" id="Coils"/>
    </source>
</evidence>
<comment type="caution">
    <text evidence="3">The sequence shown here is derived from an EMBL/GenBank/DDBJ whole genome shotgun (WGS) entry which is preliminary data.</text>
</comment>
<feature type="compositionally biased region" description="Basic residues" evidence="2">
    <location>
        <begin position="310"/>
        <end position="322"/>
    </location>
</feature>
<reference evidence="3" key="1">
    <citation type="submission" date="2018-10" db="EMBL/GenBank/DDBJ databases">
        <title>Effector identification in a new, highly contiguous assembly of the strawberry crown rot pathogen Phytophthora cactorum.</title>
        <authorList>
            <person name="Armitage A.D."/>
            <person name="Nellist C.F."/>
            <person name="Bates H."/>
            <person name="Vickerstaff R.J."/>
            <person name="Harrison R.J."/>
        </authorList>
    </citation>
    <scope>NUCLEOTIDE SEQUENCE</scope>
    <source>
        <strain evidence="3">4040</strain>
    </source>
</reference>